<dbReference type="PANTHER" id="PTHR33048:SF158">
    <property type="entry name" value="MEMBRANE PROTEIN PTH11-LIKE, PUTATIVE-RELATED"/>
    <property type="match status" value="1"/>
</dbReference>
<name>A0ABR4B9X3_9LECA</name>
<feature type="transmembrane region" description="Helical" evidence="7">
    <location>
        <begin position="33"/>
        <end position="54"/>
    </location>
</feature>
<feature type="transmembrane region" description="Helical" evidence="7">
    <location>
        <begin position="272"/>
        <end position="296"/>
    </location>
</feature>
<evidence type="ECO:0000256" key="7">
    <source>
        <dbReference type="SAM" id="Phobius"/>
    </source>
</evidence>
<comment type="subcellular location">
    <subcellularLocation>
        <location evidence="1">Membrane</location>
        <topology evidence="1">Multi-pass membrane protein</topology>
    </subcellularLocation>
</comment>
<feature type="domain" description="Rhodopsin" evidence="8">
    <location>
        <begin position="54"/>
        <end position="290"/>
    </location>
</feature>
<evidence type="ECO:0000313" key="9">
    <source>
        <dbReference type="EMBL" id="KAL2054642.1"/>
    </source>
</evidence>
<feature type="transmembrane region" description="Helical" evidence="7">
    <location>
        <begin position="193"/>
        <end position="218"/>
    </location>
</feature>
<dbReference type="EMBL" id="JBHFEH010000014">
    <property type="protein sequence ID" value="KAL2054642.1"/>
    <property type="molecule type" value="Genomic_DNA"/>
</dbReference>
<evidence type="ECO:0000256" key="3">
    <source>
        <dbReference type="ARBA" id="ARBA00022989"/>
    </source>
</evidence>
<evidence type="ECO:0000259" key="8">
    <source>
        <dbReference type="Pfam" id="PF20684"/>
    </source>
</evidence>
<dbReference type="InterPro" id="IPR052337">
    <property type="entry name" value="SAT4-like"/>
</dbReference>
<keyword evidence="3 7" id="KW-1133">Transmembrane helix</keyword>
<gene>
    <name evidence="9" type="ORF">ABVK25_004945</name>
</gene>
<feature type="transmembrane region" description="Helical" evidence="7">
    <location>
        <begin position="108"/>
        <end position="135"/>
    </location>
</feature>
<comment type="similarity">
    <text evidence="5">Belongs to the SAT4 family.</text>
</comment>
<comment type="caution">
    <text evidence="9">The sequence shown here is derived from an EMBL/GenBank/DDBJ whole genome shotgun (WGS) entry which is preliminary data.</text>
</comment>
<evidence type="ECO:0000256" key="1">
    <source>
        <dbReference type="ARBA" id="ARBA00004141"/>
    </source>
</evidence>
<feature type="transmembrane region" description="Helical" evidence="7">
    <location>
        <begin position="147"/>
        <end position="173"/>
    </location>
</feature>
<dbReference type="PANTHER" id="PTHR33048">
    <property type="entry name" value="PTH11-LIKE INTEGRAL MEMBRANE PROTEIN (AFU_ORTHOLOGUE AFUA_5G11245)"/>
    <property type="match status" value="1"/>
</dbReference>
<sequence length="412" mass="45282">MVSSFPPGLNPDMIPSTNPPPGVKPDFVNPVTLAHSIVSISATTSVLAIALLLLRLYSTLRITRSASYDDGASVLALVFSLAYVGLVVNTRDNARHQWDLPITAYTASYFKIILVETIIAAIGFLFSKASILFLLFRLFSPTQRFRYFTYIGIIWAIIISSASLIIAGALCAPRQGESFSSVMVAETCTHEDIWAVVQGTLNMLLDFYIFYLPIPMVLKLQMGRKKKIGVMAIFMTGLIACAASTASLAYKIKLVRSADILWNSYIVDILNIVELNIAIMVACMPACASFSQHFFYKLEIFSSIKSRLSSSRSSKQKLSKSESSTTAPPAAHEASDPGGKYWRIKNPFPKGGDGTPPQITMNKRHSRILQTGEFDVFDNGKDFSSAKKTEPVSIELKEPCFEGEKMALHGMV</sequence>
<dbReference type="Proteomes" id="UP001590951">
    <property type="component" value="Unassembled WGS sequence"/>
</dbReference>
<evidence type="ECO:0000256" key="5">
    <source>
        <dbReference type="ARBA" id="ARBA00038359"/>
    </source>
</evidence>
<evidence type="ECO:0000313" key="10">
    <source>
        <dbReference type="Proteomes" id="UP001590951"/>
    </source>
</evidence>
<feature type="transmembrane region" description="Helical" evidence="7">
    <location>
        <begin position="230"/>
        <end position="252"/>
    </location>
</feature>
<keyword evidence="10" id="KW-1185">Reference proteome</keyword>
<keyword evidence="2 7" id="KW-0812">Transmembrane</keyword>
<protein>
    <recommendedName>
        <fullName evidence="8">Rhodopsin domain-containing protein</fullName>
    </recommendedName>
</protein>
<organism evidence="9 10">
    <name type="scientific">Lepraria finkii</name>
    <dbReference type="NCBI Taxonomy" id="1340010"/>
    <lineage>
        <taxon>Eukaryota</taxon>
        <taxon>Fungi</taxon>
        <taxon>Dikarya</taxon>
        <taxon>Ascomycota</taxon>
        <taxon>Pezizomycotina</taxon>
        <taxon>Lecanoromycetes</taxon>
        <taxon>OSLEUM clade</taxon>
        <taxon>Lecanoromycetidae</taxon>
        <taxon>Lecanorales</taxon>
        <taxon>Lecanorineae</taxon>
        <taxon>Stereocaulaceae</taxon>
        <taxon>Lepraria</taxon>
    </lineage>
</organism>
<feature type="region of interest" description="Disordered" evidence="6">
    <location>
        <begin position="1"/>
        <end position="20"/>
    </location>
</feature>
<dbReference type="InterPro" id="IPR049326">
    <property type="entry name" value="Rhodopsin_dom_fungi"/>
</dbReference>
<reference evidence="9 10" key="1">
    <citation type="submission" date="2024-09" db="EMBL/GenBank/DDBJ databases">
        <title>Rethinking Asexuality: The Enigmatic Case of Functional Sexual Genes in Lepraria (Stereocaulaceae).</title>
        <authorList>
            <person name="Doellman M."/>
            <person name="Sun Y."/>
            <person name="Barcenas-Pena A."/>
            <person name="Lumbsch H.T."/>
            <person name="Grewe F."/>
        </authorList>
    </citation>
    <scope>NUCLEOTIDE SEQUENCE [LARGE SCALE GENOMIC DNA]</scope>
    <source>
        <strain evidence="9 10">Grewe 0041</strain>
    </source>
</reference>
<feature type="transmembrane region" description="Helical" evidence="7">
    <location>
        <begin position="66"/>
        <end position="88"/>
    </location>
</feature>
<accession>A0ABR4B9X3</accession>
<evidence type="ECO:0000256" key="6">
    <source>
        <dbReference type="SAM" id="MobiDB-lite"/>
    </source>
</evidence>
<evidence type="ECO:0000256" key="2">
    <source>
        <dbReference type="ARBA" id="ARBA00022692"/>
    </source>
</evidence>
<dbReference type="Pfam" id="PF20684">
    <property type="entry name" value="Fung_rhodopsin"/>
    <property type="match status" value="1"/>
</dbReference>
<evidence type="ECO:0000256" key="4">
    <source>
        <dbReference type="ARBA" id="ARBA00023136"/>
    </source>
</evidence>
<feature type="region of interest" description="Disordered" evidence="6">
    <location>
        <begin position="312"/>
        <end position="341"/>
    </location>
</feature>
<keyword evidence="4 7" id="KW-0472">Membrane</keyword>
<proteinExistence type="inferred from homology"/>